<dbReference type="OrthoDB" id="9799285at2"/>
<keyword evidence="2" id="KW-0472">Membrane</keyword>
<dbReference type="STRING" id="1332188.L336_0533"/>
<evidence type="ECO:0000256" key="1">
    <source>
        <dbReference type="SAM" id="MobiDB-lite"/>
    </source>
</evidence>
<feature type="region of interest" description="Disordered" evidence="1">
    <location>
        <begin position="1038"/>
        <end position="1059"/>
    </location>
</feature>
<keyword evidence="4" id="KW-1185">Reference proteome</keyword>
<dbReference type="AlphaFoldDB" id="R4PWX4"/>
<feature type="transmembrane region" description="Helical" evidence="2">
    <location>
        <begin position="526"/>
        <end position="543"/>
    </location>
</feature>
<evidence type="ECO:0000313" key="3">
    <source>
        <dbReference type="EMBL" id="AGL62237.1"/>
    </source>
</evidence>
<feature type="transmembrane region" description="Helical" evidence="2">
    <location>
        <begin position="392"/>
        <end position="414"/>
    </location>
</feature>
<sequence>MKRFGLFTVLGGVIITLFTPILTAPSLFALSYTSSSIDDKGKAWAYASYVYSCLAYASGKADSSVNDFVFFRSKDTQIGTFIDPGGERNCNDGSKMREALGFLGWTSGKEFICDIGVKRENNSDCRTGDGDWIIQGHERDFFNTIKQKVGANPFTPEGYVKYNYFIKSFKTACKVTNEATYDPATMEKGDTGYIIHAPSDDNTQLIEKFYRTELGRGKQIPVLAPISGSNSSEIDNEGGGQQNCESLSNLADKYANNYLTYVQNDPTAAQTCASKYKLSQAERTACEDGLKNKSDPAFCDTTYPPATKAAENTACKYGQKYASDPNAAGSTNGSKPTCVIKSIGWLVCPIMNFMATVNDGAQNYISMALVVNKEVTDQNGGTFTAWQQFRNYANAAFVLAFLIIIFSQISSIGITNYGIKKMLPKLIVAAILVNVSYYVCQLAVDISNMLGYSLSSLLSVTVTDPGAAAAASSSNKWLDTIGGILGMTGLGVAAIALLLSVSTPVVLAALLALALTVLILIGRQALIILLIVISPLAFVAYLLPNTENLFKKWYKLFSTLLLLFPIVALVFGASKLASTILSAAANGVSGTDANATATKTALGVGALGVSAIPLLIVLPLLKNALAAAGSVGAMLSKASSKANSRIGKKWNDTSMLGAMSQQRQRNQQLKRAQTLGGHGNGLGAKYYKGINRLTGKNYGGKLSAHGAGVAAEMEKKEVADEAIRMQKGWKEEQKLDEAQKVYEKAIAEGDTVRARAAQSILLAGGAKGMDNLHKGIVNAEGKKGFDKGSTTVQKLMSDLSAAGVKSRDAAVNSWSYSSGTLSSFDGAAGTYSGLTDAELAGQSEVQLKAAVSSGGLDAARAQGMMDNPNVWQNLNENKRNVLRGVAGTNGPSTPAGAAAAATGTSGSGAGQMPMPNQAPPPPPSGGGASPGPSAPPASGAAGGAAVGTPGVLNIPHASLGAKVAPANPAPAVPSSATSSATSSSSGSGGYSDIGDLVNVGADGKARHVAGQQSVTKDGSVGKVGGRFLSDYESEQIRAHADQIRDGLADRNTPGSGGTP</sequence>
<protein>
    <recommendedName>
        <fullName evidence="5">TrbL/VirB6 plasmid conjugal transfer protein</fullName>
    </recommendedName>
</protein>
<dbReference type="KEGG" id="saal:L336_0533"/>
<evidence type="ECO:0008006" key="5">
    <source>
        <dbReference type="Google" id="ProtNLM"/>
    </source>
</evidence>
<dbReference type="EMBL" id="CP005957">
    <property type="protein sequence ID" value="AGL62237.1"/>
    <property type="molecule type" value="Genomic_DNA"/>
</dbReference>
<evidence type="ECO:0000256" key="2">
    <source>
        <dbReference type="SAM" id="Phobius"/>
    </source>
</evidence>
<dbReference type="RefSeq" id="WP_015641687.1">
    <property type="nucleotide sequence ID" value="NC_021219.1"/>
</dbReference>
<dbReference type="Proteomes" id="UP000013893">
    <property type="component" value="Chromosome"/>
</dbReference>
<reference evidence="3 4" key="1">
    <citation type="journal article" date="2013" name="Nat. Biotechnol.">
        <title>Genome sequences of rare, uncultured bacteria obtained by differential coverage binning of multiple metagenomes.</title>
        <authorList>
            <person name="Albertsen M."/>
            <person name="Hugenholtz P."/>
            <person name="Skarshewski A."/>
            <person name="Nielsen K.L."/>
            <person name="Tyson G.W."/>
            <person name="Nielsen P.H."/>
        </authorList>
    </citation>
    <scope>NUCLEOTIDE SEQUENCE [LARGE SCALE GENOMIC DNA]</scope>
    <source>
        <strain evidence="3">TM71</strain>
    </source>
</reference>
<feature type="region of interest" description="Disordered" evidence="1">
    <location>
        <begin position="962"/>
        <end position="997"/>
    </location>
</feature>
<dbReference type="HOGENOM" id="CLU_289462_0_0_0"/>
<feature type="transmembrane region" description="Helical" evidence="2">
    <location>
        <begin position="426"/>
        <end position="444"/>
    </location>
</feature>
<feature type="compositionally biased region" description="Low complexity" evidence="1">
    <location>
        <begin position="886"/>
        <end position="904"/>
    </location>
</feature>
<feature type="region of interest" description="Disordered" evidence="1">
    <location>
        <begin position="883"/>
        <end position="943"/>
    </location>
</feature>
<organism evidence="3 4">
    <name type="scientific">Candidatus Saccharimonas aalborgensis</name>
    <dbReference type="NCBI Taxonomy" id="1332188"/>
    <lineage>
        <taxon>Bacteria</taxon>
        <taxon>Candidatus Saccharimonadota</taxon>
        <taxon>Candidatus Saccharimonadia</taxon>
        <taxon>Candidatus Saccharimonadales</taxon>
        <taxon>Candidatus Saccharimonadaceae</taxon>
        <taxon>Candidatus Saccharimonas</taxon>
    </lineage>
</organism>
<proteinExistence type="predicted"/>
<accession>R4PWX4</accession>
<keyword evidence="2" id="KW-0812">Transmembrane</keyword>
<feature type="compositionally biased region" description="Low complexity" evidence="1">
    <location>
        <begin position="972"/>
        <end position="985"/>
    </location>
</feature>
<gene>
    <name evidence="3" type="ORF">L336_0533</name>
</gene>
<feature type="transmembrane region" description="Helical" evidence="2">
    <location>
        <begin position="600"/>
        <end position="621"/>
    </location>
</feature>
<feature type="compositionally biased region" description="Basic and acidic residues" evidence="1">
    <location>
        <begin position="1038"/>
        <end position="1048"/>
    </location>
</feature>
<feature type="transmembrane region" description="Helical" evidence="2">
    <location>
        <begin position="563"/>
        <end position="588"/>
    </location>
</feature>
<keyword evidence="2" id="KW-1133">Transmembrane helix</keyword>
<feature type="region of interest" description="Disordered" evidence="1">
    <location>
        <begin position="1004"/>
        <end position="1023"/>
    </location>
</feature>
<evidence type="ECO:0000313" key="4">
    <source>
        <dbReference type="Proteomes" id="UP000013893"/>
    </source>
</evidence>
<name>R4PWX4_9BACT</name>
<dbReference type="PATRIC" id="fig|1332188.3.peg.521"/>
<feature type="transmembrane region" description="Helical" evidence="2">
    <location>
        <begin position="477"/>
        <end position="499"/>
    </location>
</feature>